<dbReference type="Gene3D" id="2.60.40.10">
    <property type="entry name" value="Immunoglobulins"/>
    <property type="match status" value="2"/>
</dbReference>
<dbReference type="Gene3D" id="2.60.120.200">
    <property type="match status" value="2"/>
</dbReference>
<feature type="domain" description="Cleaved adhesin" evidence="2">
    <location>
        <begin position="1244"/>
        <end position="1373"/>
    </location>
</feature>
<evidence type="ECO:0000313" key="5">
    <source>
        <dbReference type="Proteomes" id="UP000004407"/>
    </source>
</evidence>
<keyword evidence="1" id="KW-0732">Signal</keyword>
<dbReference type="Pfam" id="PF07675">
    <property type="entry name" value="Cleaved_Adhesin"/>
    <property type="match status" value="1"/>
</dbReference>
<dbReference type="Proteomes" id="UP000004407">
    <property type="component" value="Unassembled WGS sequence"/>
</dbReference>
<dbReference type="SUPFAM" id="SSF82171">
    <property type="entry name" value="DPP6 N-terminal domain-like"/>
    <property type="match status" value="1"/>
</dbReference>
<gene>
    <name evidence="4" type="ORF">HMPREF0673_00859</name>
</gene>
<dbReference type="PATRIC" id="fig|1002367.3.peg.683"/>
<evidence type="ECO:0000313" key="4">
    <source>
        <dbReference type="EMBL" id="EHJ41337.1"/>
    </source>
</evidence>
<dbReference type="NCBIfam" id="NF038128">
    <property type="entry name" value="choice_anch_J"/>
    <property type="match status" value="2"/>
</dbReference>
<feature type="signal peptide" evidence="1">
    <location>
        <begin position="1"/>
        <end position="47"/>
    </location>
</feature>
<dbReference type="InterPro" id="IPR013783">
    <property type="entry name" value="Ig-like_fold"/>
</dbReference>
<sequence>MQNKSALIDKDITTYIKFYIMNRRNRRSVASVIAAVALAMAACPVSAQTKAQTAKSGANFLSPLKAAARAASRNLWGYVNNATQYPTASKQIGYMEFDAATAGNFRDLKTEDLDSRMSPNGGWSYYDGKYHAVHFTRNQASSSLVVTYYQFNTEDKWHQEIAPELVSKLELIATTTATSQLTGKVYGQFYTNDLSSFEFGIIDYDKMQRTTIAPSKHKFVAMGVSSEERVYAVATDGVLYELNTITGEETEIGPTGVYVAPSSEKSYTQSGGIDQDDDTFYWAAYDADKKAALYSVDLKTGKATLIANFQYNAQILGLAIPEATPDAAAPGTPTGFSVKFENGLTKGSVSISAPAKTYGGQTLSGDVTFLVRSGKTELLTGTMPANSSITKEITAPEGLNNFTVTLSNAAGKSKAAKTTAYVGYDEPNQVSFARLKIDTNGKATVTWGKPSGAVHNGYLGDLRYDIVRYPDAKTVGTNISGLSFSETIKDKHLRNYYYGIIPVNGAKRGAERRTGAVAYGDNIVPPYYEDFSLEESLDLFNIIDENGDDNTWKWHEGKHSAYYPASSSKAADDWLITPAIQLEANHSYKVSFTARSSSAYFPEKIEAKWGNKDKVENLTNKFLAATKLPATSTTYDGTVNTTAAQIFYFGIHAISDKAMDYIYIENFSIVDNGHLNAPAAVENVKITPDPTTALKANISFRLPTKTVAGKTLAAVTKVVVTRDGVTVKEFGSSKSGATLSCDDNSPVAGFNNYTITAYTADGAGTPTVVAAYVGLDKPAPLTNVKAADVKTGVKLTWDKASTQGANGGAVLTNDVTYNAYRVRISDGVTSQQLLGSVTENTYTEKFNTAEGEQAVRLYSVGAKNSKGESERVMSSPVVTGKPYALPFRSNFVSGENAHLWWSLTLDEEGGIGFLHNTQTSSDGDNNCRVFTSFSKGGTADLSSGKIALAGASNPAVIFSHNATSGKNCSIEVYAQTPDGTRKLIGTVDYSKLSGKAEDWHRSLFKIPAEMAKADYVILTFVGKADTYGVVRIDDVNVHNIYDNDLAVSISAPAKMKRGAWSKATVTVTNNGEKAASNYRVQLRSGNDIMFEQTVAEAIQPLASKSFVVNVKNNATNTSKTFKLYADVEYDADQYKADNSTAFVVELTESGIPMPENFSATKDEATSKLTMNWSVPTSASIQTRETFESYDNWTINQFGDWTTYSSIKSGETGGLWGSQGMPFPHENEVYNYIVFNPEAIQEGITSQNFSLKPHGGEKCLMTMFAREIVNKKFVYYDADNWLISPMLSGEAQTVLFWANNGQPDPMNIRYPQTIEVYYSDKTADHADFKLLKTFTHSGGKWDSYTVDLPEGASYFAIRCATPEADAYMLMLDDIVYKAGFGKLEGFRVYRNDKMIKELPATATSYDINFDPKAEPTRYSVSAVYTGGESAAATSDDCQTDIHGITIDAQHPADVYTIDGKLVMKNATSLSSLKRGVYVVNGVKIVK</sequence>
<evidence type="ECO:0000256" key="1">
    <source>
        <dbReference type="SAM" id="SignalP"/>
    </source>
</evidence>
<dbReference type="InterPro" id="IPR011635">
    <property type="entry name" value="CARDB"/>
</dbReference>
<reference evidence="4 5" key="1">
    <citation type="submission" date="2011-08" db="EMBL/GenBank/DDBJ databases">
        <authorList>
            <person name="Weinstock G."/>
            <person name="Sodergren E."/>
            <person name="Clifton S."/>
            <person name="Fulton L."/>
            <person name="Fulton B."/>
            <person name="Courtney L."/>
            <person name="Fronick C."/>
            <person name="Harrison M."/>
            <person name="Strong C."/>
            <person name="Farmer C."/>
            <person name="Delahaunty K."/>
            <person name="Markovic C."/>
            <person name="Hall O."/>
            <person name="Minx P."/>
            <person name="Tomlinson C."/>
            <person name="Mitreva M."/>
            <person name="Hou S."/>
            <person name="Chen J."/>
            <person name="Wollam A."/>
            <person name="Pepin K.H."/>
            <person name="Johnson M."/>
            <person name="Bhonagiri V."/>
            <person name="Zhang X."/>
            <person name="Suruliraj S."/>
            <person name="Warren W."/>
            <person name="Chinwalla A."/>
            <person name="Mardis E.R."/>
            <person name="Wilson R.K."/>
        </authorList>
    </citation>
    <scope>NUCLEOTIDE SEQUENCE [LARGE SCALE GENOMIC DNA]</scope>
    <source>
        <strain evidence="4 5">DSM 18206</strain>
    </source>
</reference>
<comment type="caution">
    <text evidence="4">The sequence shown here is derived from an EMBL/GenBank/DDBJ whole genome shotgun (WGS) entry which is preliminary data.</text>
</comment>
<dbReference type="eggNOG" id="COG1974">
    <property type="taxonomic scope" value="Bacteria"/>
</dbReference>
<dbReference type="HOGENOM" id="CLU_004284_0_0_10"/>
<dbReference type="InterPro" id="IPR011628">
    <property type="entry name" value="Cleaved_adhesin"/>
</dbReference>
<organism evidence="4 5">
    <name type="scientific">Leyella stercorea DSM 18206</name>
    <dbReference type="NCBI Taxonomy" id="1002367"/>
    <lineage>
        <taxon>Bacteria</taxon>
        <taxon>Pseudomonadati</taxon>
        <taxon>Bacteroidota</taxon>
        <taxon>Bacteroidia</taxon>
        <taxon>Bacteroidales</taxon>
        <taxon>Prevotellaceae</taxon>
        <taxon>Leyella</taxon>
    </lineage>
</organism>
<dbReference type="EMBL" id="AFZZ01000080">
    <property type="protein sequence ID" value="EHJ41337.1"/>
    <property type="molecule type" value="Genomic_DNA"/>
</dbReference>
<dbReference type="Pfam" id="PF07705">
    <property type="entry name" value="CARDB"/>
    <property type="match status" value="1"/>
</dbReference>
<evidence type="ECO:0000259" key="3">
    <source>
        <dbReference type="Pfam" id="PF07705"/>
    </source>
</evidence>
<feature type="chain" id="PRO_5005680816" evidence="1">
    <location>
        <begin position="48"/>
        <end position="1485"/>
    </location>
</feature>
<proteinExistence type="predicted"/>
<feature type="domain" description="CARDB" evidence="3">
    <location>
        <begin position="1043"/>
        <end position="1130"/>
    </location>
</feature>
<accession>G6AW62</accession>
<evidence type="ECO:0000259" key="2">
    <source>
        <dbReference type="Pfam" id="PF07675"/>
    </source>
</evidence>
<name>G6AW62_9BACT</name>
<protein>
    <submittedName>
        <fullName evidence="4">Signal peptide protein, YSIRK family</fullName>
    </submittedName>
</protein>